<dbReference type="EMBL" id="CAKLBY020000044">
    <property type="protein sequence ID" value="CAK7916593.1"/>
    <property type="molecule type" value="Genomic_DNA"/>
</dbReference>
<dbReference type="Proteomes" id="UP001162060">
    <property type="component" value="Unassembled WGS sequence"/>
</dbReference>
<gene>
    <name evidence="1" type="ORF">PM001_LOCUS5431</name>
</gene>
<protein>
    <submittedName>
        <fullName evidence="1">Uncharacterized protein</fullName>
    </submittedName>
</protein>
<organism evidence="1 2">
    <name type="scientific">Peronospora matthiolae</name>
    <dbReference type="NCBI Taxonomy" id="2874970"/>
    <lineage>
        <taxon>Eukaryota</taxon>
        <taxon>Sar</taxon>
        <taxon>Stramenopiles</taxon>
        <taxon>Oomycota</taxon>
        <taxon>Peronosporomycetes</taxon>
        <taxon>Peronosporales</taxon>
        <taxon>Peronosporaceae</taxon>
        <taxon>Peronospora</taxon>
    </lineage>
</organism>
<dbReference type="AlphaFoldDB" id="A0AAV1TD93"/>
<accession>A0AAV1TD93</accession>
<comment type="caution">
    <text evidence="1">The sequence shown here is derived from an EMBL/GenBank/DDBJ whole genome shotgun (WGS) entry which is preliminary data.</text>
</comment>
<evidence type="ECO:0000313" key="1">
    <source>
        <dbReference type="EMBL" id="CAK7916593.1"/>
    </source>
</evidence>
<sequence>MGTTAVAVHNSVDSREVDGSCMALAASIANNCAYGLQWQGEVARLQPLPFVRHFVDTDNCCTVNADVRAHRRSRIQRLTAHLSSSALSAIFTCCDGASSVVPLPAMCGLAVVSFDTSCCLRVGDWCEACYIKVEFQDNLSYLPLQYLPKAV</sequence>
<proteinExistence type="predicted"/>
<name>A0AAV1TD93_9STRA</name>
<reference evidence="1" key="1">
    <citation type="submission" date="2024-01" db="EMBL/GenBank/DDBJ databases">
        <authorList>
            <person name="Webb A."/>
        </authorList>
    </citation>
    <scope>NUCLEOTIDE SEQUENCE</scope>
    <source>
        <strain evidence="1">Pm1</strain>
    </source>
</reference>
<evidence type="ECO:0000313" key="2">
    <source>
        <dbReference type="Proteomes" id="UP001162060"/>
    </source>
</evidence>